<organism evidence="2 3">
    <name type="scientific">Arenimonas malthae CC-JY-1</name>
    <dbReference type="NCBI Taxonomy" id="1384054"/>
    <lineage>
        <taxon>Bacteria</taxon>
        <taxon>Pseudomonadati</taxon>
        <taxon>Pseudomonadota</taxon>
        <taxon>Gammaproteobacteria</taxon>
        <taxon>Lysobacterales</taxon>
        <taxon>Lysobacteraceae</taxon>
        <taxon>Arenimonas</taxon>
    </lineage>
</organism>
<dbReference type="EMBL" id="AVCH01000177">
    <property type="protein sequence ID" value="KFN45760.1"/>
    <property type="molecule type" value="Genomic_DNA"/>
</dbReference>
<dbReference type="AlphaFoldDB" id="A0A091BN56"/>
<gene>
    <name evidence="2" type="ORF">N790_09345</name>
</gene>
<comment type="caution">
    <text evidence="2">The sequence shown here is derived from an EMBL/GenBank/DDBJ whole genome shotgun (WGS) entry which is preliminary data.</text>
</comment>
<dbReference type="OrthoDB" id="960254at2"/>
<evidence type="ECO:0000256" key="1">
    <source>
        <dbReference type="SAM" id="Phobius"/>
    </source>
</evidence>
<dbReference type="InterPro" id="IPR058068">
    <property type="entry name" value="LIC_13387-like"/>
</dbReference>
<feature type="transmembrane region" description="Helical" evidence="1">
    <location>
        <begin position="118"/>
        <end position="136"/>
    </location>
</feature>
<keyword evidence="1" id="KW-0472">Membrane</keyword>
<feature type="transmembrane region" description="Helical" evidence="1">
    <location>
        <begin position="88"/>
        <end position="111"/>
    </location>
</feature>
<proteinExistence type="predicted"/>
<dbReference type="Proteomes" id="UP000029392">
    <property type="component" value="Unassembled WGS sequence"/>
</dbReference>
<sequence>MPTVPQILFAASAAIVLVLGTLHLVLTFRSRRFEPRDADLLARMKEVSPVISRQTTLWRAGQGFHASHSLGAMLFGFVYFYLAFEPSHFLLGSRFLLGLGLAYLLAMAVLARRYWFSVPFRGVSLSIAAYVGGWVASAA</sequence>
<feature type="transmembrane region" description="Helical" evidence="1">
    <location>
        <begin position="6"/>
        <end position="26"/>
    </location>
</feature>
<dbReference type="STRING" id="1384054.N790_09345"/>
<dbReference type="eggNOG" id="ENOG50333KN">
    <property type="taxonomic scope" value="Bacteria"/>
</dbReference>
<protein>
    <submittedName>
        <fullName evidence="2">Uncharacterized protein</fullName>
    </submittedName>
</protein>
<feature type="transmembrane region" description="Helical" evidence="1">
    <location>
        <begin position="63"/>
        <end position="82"/>
    </location>
</feature>
<name>A0A091BN56_9GAMM</name>
<reference evidence="2 3" key="1">
    <citation type="submission" date="2013-09" db="EMBL/GenBank/DDBJ databases">
        <title>Genome sequencing of Arenimonas malthae.</title>
        <authorList>
            <person name="Chen F."/>
            <person name="Wang G."/>
        </authorList>
    </citation>
    <scope>NUCLEOTIDE SEQUENCE [LARGE SCALE GENOMIC DNA]</scope>
    <source>
        <strain evidence="2 3">CC-JY-1</strain>
    </source>
</reference>
<keyword evidence="1" id="KW-1133">Transmembrane helix</keyword>
<dbReference type="RefSeq" id="WP_043804044.1">
    <property type="nucleotide sequence ID" value="NZ_AVCH01000177.1"/>
</dbReference>
<dbReference type="PATRIC" id="fig|1384054.3.peg.1982"/>
<keyword evidence="3" id="KW-1185">Reference proteome</keyword>
<dbReference type="NCBIfam" id="NF047765">
    <property type="entry name" value="LIC_13387_fam"/>
    <property type="match status" value="1"/>
</dbReference>
<keyword evidence="1" id="KW-0812">Transmembrane</keyword>
<evidence type="ECO:0000313" key="3">
    <source>
        <dbReference type="Proteomes" id="UP000029392"/>
    </source>
</evidence>
<accession>A0A091BN56</accession>
<evidence type="ECO:0000313" key="2">
    <source>
        <dbReference type="EMBL" id="KFN45760.1"/>
    </source>
</evidence>